<evidence type="ECO:0000313" key="2">
    <source>
        <dbReference type="Proteomes" id="UP000294547"/>
    </source>
</evidence>
<proteinExistence type="predicted"/>
<gene>
    <name evidence="1" type="ORF">EDD54_0129</name>
</gene>
<dbReference type="AlphaFoldDB" id="A0A4R6RIL7"/>
<evidence type="ECO:0008006" key="3">
    <source>
        <dbReference type="Google" id="ProtNLM"/>
    </source>
</evidence>
<organism evidence="1 2">
    <name type="scientific">Oharaeibacter diazotrophicus</name>
    <dbReference type="NCBI Taxonomy" id="1920512"/>
    <lineage>
        <taxon>Bacteria</taxon>
        <taxon>Pseudomonadati</taxon>
        <taxon>Pseudomonadota</taxon>
        <taxon>Alphaproteobacteria</taxon>
        <taxon>Hyphomicrobiales</taxon>
        <taxon>Pleomorphomonadaceae</taxon>
        <taxon>Oharaeibacter</taxon>
    </lineage>
</organism>
<keyword evidence="2" id="KW-1185">Reference proteome</keyword>
<name>A0A4R6RIL7_9HYPH</name>
<dbReference type="Proteomes" id="UP000294547">
    <property type="component" value="Unassembled WGS sequence"/>
</dbReference>
<reference evidence="1 2" key="1">
    <citation type="submission" date="2019-03" db="EMBL/GenBank/DDBJ databases">
        <title>Genomic Encyclopedia of Type Strains, Phase IV (KMG-IV): sequencing the most valuable type-strain genomes for metagenomic binning, comparative biology and taxonomic classification.</title>
        <authorList>
            <person name="Goeker M."/>
        </authorList>
    </citation>
    <scope>NUCLEOTIDE SEQUENCE [LARGE SCALE GENOMIC DNA]</scope>
    <source>
        <strain evidence="1 2">DSM 102969</strain>
    </source>
</reference>
<evidence type="ECO:0000313" key="1">
    <source>
        <dbReference type="EMBL" id="TDP86260.1"/>
    </source>
</evidence>
<sequence>MTIKCRDIPEKANDYVDRDGPVGDRLGVALHIAMCSNCRTYVRGLRLTRRIAAASFRTEAPDAVVTRLGLGDGPSTDTGKGAP</sequence>
<dbReference type="OrthoDB" id="8374021at2"/>
<comment type="caution">
    <text evidence="1">The sequence shown here is derived from an EMBL/GenBank/DDBJ whole genome shotgun (WGS) entry which is preliminary data.</text>
</comment>
<dbReference type="RefSeq" id="WP_126537536.1">
    <property type="nucleotide sequence ID" value="NZ_BSPM01000008.1"/>
</dbReference>
<accession>A0A4R6RIL7</accession>
<dbReference type="EMBL" id="SNXY01000006">
    <property type="protein sequence ID" value="TDP86260.1"/>
    <property type="molecule type" value="Genomic_DNA"/>
</dbReference>
<protein>
    <recommendedName>
        <fullName evidence="3">Zinc finger protein</fullName>
    </recommendedName>
</protein>